<name>K2GRP1_9BACT</name>
<dbReference type="EMBL" id="AMFJ01001001">
    <property type="protein sequence ID" value="EKE25980.1"/>
    <property type="molecule type" value="Genomic_DNA"/>
</dbReference>
<comment type="function">
    <text evidence="7">Forms part of the polypeptide exit tunnel.</text>
</comment>
<dbReference type="Pfam" id="PF00573">
    <property type="entry name" value="Ribosomal_L4"/>
    <property type="match status" value="1"/>
</dbReference>
<evidence type="ECO:0000256" key="2">
    <source>
        <dbReference type="ARBA" id="ARBA00022730"/>
    </source>
</evidence>
<evidence type="ECO:0000256" key="5">
    <source>
        <dbReference type="ARBA" id="ARBA00023274"/>
    </source>
</evidence>
<dbReference type="InterPro" id="IPR002136">
    <property type="entry name" value="Ribosomal_uL4"/>
</dbReference>
<dbReference type="SUPFAM" id="SSF52166">
    <property type="entry name" value="Ribosomal protein L4"/>
    <property type="match status" value="1"/>
</dbReference>
<keyword evidence="2 7" id="KW-0699">rRNA-binding</keyword>
<organism evidence="8">
    <name type="scientific">uncultured bacterium</name>
    <name type="common">gcode 4</name>
    <dbReference type="NCBI Taxonomy" id="1234023"/>
    <lineage>
        <taxon>Bacteria</taxon>
        <taxon>environmental samples</taxon>
    </lineage>
</organism>
<reference evidence="8" key="1">
    <citation type="journal article" date="2012" name="Science">
        <title>Fermentation, hydrogen, and sulfur metabolism in multiple uncultivated bacterial phyla.</title>
        <authorList>
            <person name="Wrighton K.C."/>
            <person name="Thomas B.C."/>
            <person name="Sharon I."/>
            <person name="Miller C.S."/>
            <person name="Castelle C.J."/>
            <person name="VerBerkmoes N.C."/>
            <person name="Wilkins M.J."/>
            <person name="Hettich R.L."/>
            <person name="Lipton M.S."/>
            <person name="Williams K.H."/>
            <person name="Long P.E."/>
            <person name="Banfield J.F."/>
        </authorList>
    </citation>
    <scope>NUCLEOTIDE SEQUENCE [LARGE SCALE GENOMIC DNA]</scope>
</reference>
<evidence type="ECO:0000313" key="8">
    <source>
        <dbReference type="EMBL" id="EKE25980.1"/>
    </source>
</evidence>
<dbReference type="GO" id="GO:0006412">
    <property type="term" value="P:translation"/>
    <property type="evidence" value="ECO:0007669"/>
    <property type="project" value="UniProtKB-UniRule"/>
</dbReference>
<keyword evidence="5 7" id="KW-0687">Ribonucleoprotein</keyword>
<dbReference type="InterPro" id="IPR013005">
    <property type="entry name" value="Ribosomal_uL4-like"/>
</dbReference>
<keyword evidence="4 7" id="KW-0689">Ribosomal protein</keyword>
<evidence type="ECO:0000256" key="1">
    <source>
        <dbReference type="ARBA" id="ARBA00010528"/>
    </source>
</evidence>
<evidence type="ECO:0000256" key="4">
    <source>
        <dbReference type="ARBA" id="ARBA00022980"/>
    </source>
</evidence>
<dbReference type="GO" id="GO:1990904">
    <property type="term" value="C:ribonucleoprotein complex"/>
    <property type="evidence" value="ECO:0007669"/>
    <property type="project" value="UniProtKB-KW"/>
</dbReference>
<dbReference type="PANTHER" id="PTHR10746">
    <property type="entry name" value="50S RIBOSOMAL PROTEIN L4"/>
    <property type="match status" value="1"/>
</dbReference>
<dbReference type="Gene3D" id="3.40.1370.10">
    <property type="match status" value="1"/>
</dbReference>
<protein>
    <recommendedName>
        <fullName evidence="6 7">Large ribosomal subunit protein uL4</fullName>
    </recommendedName>
</protein>
<dbReference type="InterPro" id="IPR023574">
    <property type="entry name" value="Ribosomal_uL4_dom_sf"/>
</dbReference>
<dbReference type="GO" id="GO:0005840">
    <property type="term" value="C:ribosome"/>
    <property type="evidence" value="ECO:0007669"/>
    <property type="project" value="UniProtKB-KW"/>
</dbReference>
<dbReference type="PANTHER" id="PTHR10746:SF17">
    <property type="entry name" value="LARGE RIBOSOMAL SUBUNIT PROTEIN UL4C"/>
    <property type="match status" value="1"/>
</dbReference>
<accession>K2GRP1</accession>
<comment type="subunit">
    <text evidence="7">Part of the 50S ribosomal subunit.</text>
</comment>
<sequence>MEATLYNSAWVETWKIKLNESIFGIEVNSGLIHRLLMLQRSNGRSPIAHTKTRWERAGSTRKIYKQKGTGHARAWAARSPTRKWGWVAFGPRSNRNFTISMNKKERRLALFSLLSSKALNNQIKIIESVTEMKTKNVSQLMKSINTEKWLFVVLPNDRELFLATRNLATIKPIGAWYLNPLDLLKYNELIFTKDSLNHLDQIYS</sequence>
<evidence type="ECO:0000256" key="3">
    <source>
        <dbReference type="ARBA" id="ARBA00022884"/>
    </source>
</evidence>
<dbReference type="GO" id="GO:0003735">
    <property type="term" value="F:structural constituent of ribosome"/>
    <property type="evidence" value="ECO:0007669"/>
    <property type="project" value="InterPro"/>
</dbReference>
<gene>
    <name evidence="7" type="primary">rplD</name>
    <name evidence="8" type="ORF">ACD_4C00485G0002</name>
</gene>
<comment type="function">
    <text evidence="7">One of the primary rRNA binding proteins, this protein initially binds near the 5'-end of the 23S rRNA. It is important during the early stages of 50S assembly. It makes multiple contacts with different domains of the 23S rRNA in the assembled 50S subunit and ribosome.</text>
</comment>
<comment type="similarity">
    <text evidence="1 7">Belongs to the universal ribosomal protein uL4 family.</text>
</comment>
<comment type="caution">
    <text evidence="8">The sequence shown here is derived from an EMBL/GenBank/DDBJ whole genome shotgun (WGS) entry which is preliminary data.</text>
</comment>
<dbReference type="NCBIfam" id="TIGR03953">
    <property type="entry name" value="rplD_bact"/>
    <property type="match status" value="1"/>
</dbReference>
<keyword evidence="3 7" id="KW-0694">RNA-binding</keyword>
<evidence type="ECO:0000256" key="7">
    <source>
        <dbReference type="HAMAP-Rule" id="MF_01328"/>
    </source>
</evidence>
<dbReference type="HAMAP" id="MF_01328_B">
    <property type="entry name" value="Ribosomal_uL4_B"/>
    <property type="match status" value="1"/>
</dbReference>
<proteinExistence type="inferred from homology"/>
<dbReference type="GO" id="GO:0019843">
    <property type="term" value="F:rRNA binding"/>
    <property type="evidence" value="ECO:0007669"/>
    <property type="project" value="UniProtKB-UniRule"/>
</dbReference>
<dbReference type="AlphaFoldDB" id="K2GRP1"/>
<evidence type="ECO:0000256" key="6">
    <source>
        <dbReference type="ARBA" id="ARBA00035244"/>
    </source>
</evidence>